<dbReference type="EMBL" id="CP127173">
    <property type="protein sequence ID" value="WIV52864.1"/>
    <property type="molecule type" value="Genomic_DNA"/>
</dbReference>
<dbReference type="InterPro" id="IPR025447">
    <property type="entry name" value="DUF4192"/>
</dbReference>
<accession>A0ABY8XC14</accession>
<dbReference type="Proteomes" id="UP001227101">
    <property type="component" value="Chromosome"/>
</dbReference>
<gene>
    <name evidence="1" type="ORF">QP939_28385</name>
</gene>
<dbReference type="RefSeq" id="WP_285449266.1">
    <property type="nucleotide sequence ID" value="NZ_CP127173.1"/>
</dbReference>
<protein>
    <submittedName>
        <fullName evidence="1">DUF4192 domain-containing protein</fullName>
    </submittedName>
</protein>
<sequence length="347" mass="36437">MPLTPADTTTIVASIPALIGFIPENSLVLITTLTNDDGTVTTGPLARIELPHLTDHADDCARQFSRQCGDVPVFCVAGIVVCAVDGGTTGHDSLPLRTDVDTLVARLAEHGFTNVDIVHVPAIAKGARWRSYLDADHTGVLPDPAATAAAVAAVAAGHTIAARREDLAARFTPAPGPLCARLQPRIADAVESAVIDKHWHLAARVRLDRADAAIRAAGEGQLPTDDTAIVDLAATFAVPAFRDALLAVPDDTARLAAENLVLHLWRHSCDPIASQLATVIAVHAYLRGDGTLARIALEHADPEEPLAVVLSTMLGHAVAPSKIHELIQNASAAARRTLLREPALGQP</sequence>
<keyword evidence="2" id="KW-1185">Reference proteome</keyword>
<name>A0ABY8XC14_9PSEU</name>
<reference evidence="1 2" key="1">
    <citation type="submission" date="2023-06" db="EMBL/GenBank/DDBJ databases">
        <authorList>
            <person name="Oyuntsetseg B."/>
            <person name="Kim S.B."/>
        </authorList>
    </citation>
    <scope>NUCLEOTIDE SEQUENCE [LARGE SCALE GENOMIC DNA]</scope>
    <source>
        <strain evidence="1 2">2-2</strain>
    </source>
</reference>
<organism evidence="1 2">
    <name type="scientific">Amycolatopsis nalaikhensis</name>
    <dbReference type="NCBI Taxonomy" id="715472"/>
    <lineage>
        <taxon>Bacteria</taxon>
        <taxon>Bacillati</taxon>
        <taxon>Actinomycetota</taxon>
        <taxon>Actinomycetes</taxon>
        <taxon>Pseudonocardiales</taxon>
        <taxon>Pseudonocardiaceae</taxon>
        <taxon>Amycolatopsis</taxon>
    </lineage>
</organism>
<evidence type="ECO:0000313" key="1">
    <source>
        <dbReference type="EMBL" id="WIV52864.1"/>
    </source>
</evidence>
<dbReference type="Pfam" id="PF13830">
    <property type="entry name" value="DUF4192"/>
    <property type="match status" value="1"/>
</dbReference>
<proteinExistence type="predicted"/>
<evidence type="ECO:0000313" key="2">
    <source>
        <dbReference type="Proteomes" id="UP001227101"/>
    </source>
</evidence>